<dbReference type="EMBL" id="CM010715">
    <property type="protein sequence ID" value="RZC47666.1"/>
    <property type="molecule type" value="Genomic_DNA"/>
</dbReference>
<evidence type="ECO:0000313" key="1">
    <source>
        <dbReference type="EMBL" id="RZC47666.1"/>
    </source>
</evidence>
<dbReference type="Gramene" id="RZC47666">
    <property type="protein sequence ID" value="RZC47666"/>
    <property type="gene ID" value="C5167_040646"/>
</dbReference>
<accession>A0A4Y7IHW1</accession>
<gene>
    <name evidence="1" type="ORF">C5167_040646</name>
</gene>
<proteinExistence type="predicted"/>
<name>A0A4Y7IHW1_PAPSO</name>
<protein>
    <submittedName>
        <fullName evidence="1">Uncharacterized protein</fullName>
    </submittedName>
</protein>
<dbReference type="Proteomes" id="UP000316621">
    <property type="component" value="Chromosome 1"/>
</dbReference>
<organism evidence="1 2">
    <name type="scientific">Papaver somniferum</name>
    <name type="common">Opium poppy</name>
    <dbReference type="NCBI Taxonomy" id="3469"/>
    <lineage>
        <taxon>Eukaryota</taxon>
        <taxon>Viridiplantae</taxon>
        <taxon>Streptophyta</taxon>
        <taxon>Embryophyta</taxon>
        <taxon>Tracheophyta</taxon>
        <taxon>Spermatophyta</taxon>
        <taxon>Magnoliopsida</taxon>
        <taxon>Ranunculales</taxon>
        <taxon>Papaveraceae</taxon>
        <taxon>Papaveroideae</taxon>
        <taxon>Papaver</taxon>
    </lineage>
</organism>
<dbReference type="AlphaFoldDB" id="A0A4Y7IHW1"/>
<keyword evidence="2" id="KW-1185">Reference proteome</keyword>
<reference evidence="1 2" key="1">
    <citation type="journal article" date="2018" name="Science">
        <title>The opium poppy genome and morphinan production.</title>
        <authorList>
            <person name="Guo L."/>
            <person name="Winzer T."/>
            <person name="Yang X."/>
            <person name="Li Y."/>
            <person name="Ning Z."/>
            <person name="He Z."/>
            <person name="Teodor R."/>
            <person name="Lu Y."/>
            <person name="Bowser T.A."/>
            <person name="Graham I.A."/>
            <person name="Ye K."/>
        </authorList>
    </citation>
    <scope>NUCLEOTIDE SEQUENCE [LARGE SCALE GENOMIC DNA]</scope>
    <source>
        <strain evidence="2">cv. HN1</strain>
        <tissue evidence="1">Leaves</tissue>
    </source>
</reference>
<sequence length="94" mass="10737">MFFFTNNYILERSEVLITDTRGHKKQNWVLNHLKIFGIGENFKIRIKAISSVYVRKMIIVVVLYRSYLKKLIHLLFGVVVDGVDGGVTGVPVVA</sequence>
<evidence type="ECO:0000313" key="2">
    <source>
        <dbReference type="Proteomes" id="UP000316621"/>
    </source>
</evidence>